<dbReference type="SUPFAM" id="SSF54171">
    <property type="entry name" value="DNA-binding domain"/>
    <property type="match status" value="1"/>
</dbReference>
<dbReference type="KEGG" id="qsa:O6P43_032756"/>
<dbReference type="GO" id="GO:0003677">
    <property type="term" value="F:DNA binding"/>
    <property type="evidence" value="ECO:0007669"/>
    <property type="project" value="UniProtKB-KW"/>
</dbReference>
<dbReference type="InterPro" id="IPR016177">
    <property type="entry name" value="DNA-bd_dom_sf"/>
</dbReference>
<keyword evidence="3" id="KW-0238">DNA-binding</keyword>
<evidence type="ECO:0000256" key="5">
    <source>
        <dbReference type="ARBA" id="ARBA00023242"/>
    </source>
</evidence>
<dbReference type="PANTHER" id="PTHR31194">
    <property type="entry name" value="SHN SHINE , DNA BINDING / TRANSCRIPTION FACTOR"/>
    <property type="match status" value="1"/>
</dbReference>
<keyword evidence="2" id="KW-0805">Transcription regulation</keyword>
<evidence type="ECO:0000256" key="2">
    <source>
        <dbReference type="ARBA" id="ARBA00023015"/>
    </source>
</evidence>
<dbReference type="Proteomes" id="UP001163823">
    <property type="component" value="Chromosome 14"/>
</dbReference>
<name>A0AAD7KQ33_QUISA</name>
<gene>
    <name evidence="8" type="ORF">O6P43_032756</name>
</gene>
<dbReference type="EMBL" id="JARAOO010000014">
    <property type="protein sequence ID" value="KAJ7943171.1"/>
    <property type="molecule type" value="Genomic_DNA"/>
</dbReference>
<dbReference type="PANTHER" id="PTHR31194:SF62">
    <property type="entry name" value="ETHYLENE-RESPONSIVE TRANSCRIPTION FACTOR ERF118"/>
    <property type="match status" value="1"/>
</dbReference>
<dbReference type="InterPro" id="IPR001471">
    <property type="entry name" value="AP2/ERF_dom"/>
</dbReference>
<dbReference type="GO" id="GO:0003700">
    <property type="term" value="F:DNA-binding transcription factor activity"/>
    <property type="evidence" value="ECO:0007669"/>
    <property type="project" value="InterPro"/>
</dbReference>
<evidence type="ECO:0000256" key="6">
    <source>
        <dbReference type="SAM" id="MobiDB-lite"/>
    </source>
</evidence>
<feature type="compositionally biased region" description="Low complexity" evidence="6">
    <location>
        <begin position="109"/>
        <end position="118"/>
    </location>
</feature>
<dbReference type="SMART" id="SM00380">
    <property type="entry name" value="AP2"/>
    <property type="match status" value="1"/>
</dbReference>
<keyword evidence="9" id="KW-1185">Reference proteome</keyword>
<comment type="subcellular location">
    <subcellularLocation>
        <location evidence="1">Nucleus</location>
    </subcellularLocation>
</comment>
<dbReference type="GO" id="GO:0005634">
    <property type="term" value="C:nucleus"/>
    <property type="evidence" value="ECO:0007669"/>
    <property type="project" value="UniProtKB-SubCell"/>
</dbReference>
<feature type="compositionally biased region" description="Polar residues" evidence="6">
    <location>
        <begin position="199"/>
        <end position="216"/>
    </location>
</feature>
<feature type="compositionally biased region" description="Polar residues" evidence="6">
    <location>
        <begin position="71"/>
        <end position="86"/>
    </location>
</feature>
<sequence length="342" mass="37771">MPEPGKTSMNQKFNRKPKPFEESQMTRKVRIICYDPDATDSSSSEDEGERTHMKRNRVKRIVREIRLPNVSEGSNSLETESSSHDSNIGGKTFICNQGQTPNKKRVLAKTPKTPTTPKYRGVRQRKWGKWAAEIRDPFKGARIWLGTYNTAEEASRAYEMKRLEFEAMKNTDVSSSAAAMTASAKSNNMSSSAVVSNSQNKPTTSEDSESIMSHTSPASNLELDTSASNTIANGNHLSNEGVETNDLETAFAGLPIPDLDFLDNPLDLLNVPLPPAPIHSEPNLELDFDWLVFDDFLGGLGDIQIGGLEGNEQIGLPDYDFEDFGPDEVAGWIEEPLNIPCS</sequence>
<organism evidence="8 9">
    <name type="scientific">Quillaja saponaria</name>
    <name type="common">Soap bark tree</name>
    <dbReference type="NCBI Taxonomy" id="32244"/>
    <lineage>
        <taxon>Eukaryota</taxon>
        <taxon>Viridiplantae</taxon>
        <taxon>Streptophyta</taxon>
        <taxon>Embryophyta</taxon>
        <taxon>Tracheophyta</taxon>
        <taxon>Spermatophyta</taxon>
        <taxon>Magnoliopsida</taxon>
        <taxon>eudicotyledons</taxon>
        <taxon>Gunneridae</taxon>
        <taxon>Pentapetalae</taxon>
        <taxon>rosids</taxon>
        <taxon>fabids</taxon>
        <taxon>Fabales</taxon>
        <taxon>Quillajaceae</taxon>
        <taxon>Quillaja</taxon>
    </lineage>
</organism>
<dbReference type="CDD" id="cd00018">
    <property type="entry name" value="AP2"/>
    <property type="match status" value="1"/>
</dbReference>
<feature type="region of interest" description="Disordered" evidence="6">
    <location>
        <begin position="185"/>
        <end position="216"/>
    </location>
</feature>
<proteinExistence type="predicted"/>
<evidence type="ECO:0000256" key="4">
    <source>
        <dbReference type="ARBA" id="ARBA00023163"/>
    </source>
</evidence>
<dbReference type="Pfam" id="PF00847">
    <property type="entry name" value="AP2"/>
    <property type="match status" value="1"/>
</dbReference>
<dbReference type="PROSITE" id="PS51032">
    <property type="entry name" value="AP2_ERF"/>
    <property type="match status" value="1"/>
</dbReference>
<evidence type="ECO:0000313" key="8">
    <source>
        <dbReference type="EMBL" id="KAJ7943171.1"/>
    </source>
</evidence>
<dbReference type="InterPro" id="IPR036955">
    <property type="entry name" value="AP2/ERF_dom_sf"/>
</dbReference>
<evidence type="ECO:0000259" key="7">
    <source>
        <dbReference type="PROSITE" id="PS51032"/>
    </source>
</evidence>
<dbReference type="Gene3D" id="3.30.730.10">
    <property type="entry name" value="AP2/ERF domain"/>
    <property type="match status" value="1"/>
</dbReference>
<dbReference type="AlphaFoldDB" id="A0AAD7KQ33"/>
<keyword evidence="4" id="KW-0804">Transcription</keyword>
<accession>A0AAD7KQ33</accession>
<evidence type="ECO:0000256" key="3">
    <source>
        <dbReference type="ARBA" id="ARBA00023125"/>
    </source>
</evidence>
<keyword evidence="5" id="KW-0539">Nucleus</keyword>
<reference evidence="8" key="1">
    <citation type="journal article" date="2023" name="Science">
        <title>Elucidation of the pathway for biosynthesis of saponin adjuvants from the soapbark tree.</title>
        <authorList>
            <person name="Reed J."/>
            <person name="Orme A."/>
            <person name="El-Demerdash A."/>
            <person name="Owen C."/>
            <person name="Martin L.B.B."/>
            <person name="Misra R.C."/>
            <person name="Kikuchi S."/>
            <person name="Rejzek M."/>
            <person name="Martin A.C."/>
            <person name="Harkess A."/>
            <person name="Leebens-Mack J."/>
            <person name="Louveau T."/>
            <person name="Stephenson M.J."/>
            <person name="Osbourn A."/>
        </authorList>
    </citation>
    <scope>NUCLEOTIDE SEQUENCE</scope>
    <source>
        <strain evidence="8">S10</strain>
    </source>
</reference>
<dbReference type="PRINTS" id="PR00367">
    <property type="entry name" value="ETHRSPELEMNT"/>
</dbReference>
<feature type="domain" description="AP2/ERF" evidence="7">
    <location>
        <begin position="118"/>
        <end position="176"/>
    </location>
</feature>
<dbReference type="InterPro" id="IPR050913">
    <property type="entry name" value="AP2/ERF_ERF"/>
</dbReference>
<feature type="region of interest" description="Disordered" evidence="6">
    <location>
        <begin position="1"/>
        <end position="124"/>
    </location>
</feature>
<evidence type="ECO:0000256" key="1">
    <source>
        <dbReference type="ARBA" id="ARBA00004123"/>
    </source>
</evidence>
<protein>
    <submittedName>
        <fullName evidence="8">Ethylene-responsive transcription factor</fullName>
    </submittedName>
</protein>
<evidence type="ECO:0000313" key="9">
    <source>
        <dbReference type="Proteomes" id="UP001163823"/>
    </source>
</evidence>
<comment type="caution">
    <text evidence="8">The sequence shown here is derived from an EMBL/GenBank/DDBJ whole genome shotgun (WGS) entry which is preliminary data.</text>
</comment>
<feature type="compositionally biased region" description="Low complexity" evidence="6">
    <location>
        <begin position="185"/>
        <end position="198"/>
    </location>
</feature>